<evidence type="ECO:0000256" key="27">
    <source>
        <dbReference type="SAM" id="Phobius"/>
    </source>
</evidence>
<proteinExistence type="inferred from homology"/>
<comment type="catalytic activity">
    <reaction evidence="21">
        <text>L-threonyl-[protein] + ATP = O-phospho-L-threonyl-[protein] + ADP + H(+)</text>
        <dbReference type="Rhea" id="RHEA:46608"/>
        <dbReference type="Rhea" id="RHEA-COMP:11060"/>
        <dbReference type="Rhea" id="RHEA-COMP:11605"/>
        <dbReference type="ChEBI" id="CHEBI:15378"/>
        <dbReference type="ChEBI" id="CHEBI:30013"/>
        <dbReference type="ChEBI" id="CHEBI:30616"/>
        <dbReference type="ChEBI" id="CHEBI:61977"/>
        <dbReference type="ChEBI" id="CHEBI:456216"/>
        <dbReference type="EC" id="2.7.11.1"/>
    </reaction>
</comment>
<evidence type="ECO:0000256" key="1">
    <source>
        <dbReference type="ARBA" id="ARBA00004162"/>
    </source>
</evidence>
<dbReference type="FunFam" id="3.80.10.10:FF:000101">
    <property type="entry name" value="LRR receptor-like serine/threonine-protein kinase ERECTA"/>
    <property type="match status" value="1"/>
</dbReference>
<name>A0AAQ3KN83_9LILI</name>
<keyword evidence="8" id="KW-0597">Phosphoprotein</keyword>
<dbReference type="InterPro" id="IPR000719">
    <property type="entry name" value="Prot_kinase_dom"/>
</dbReference>
<evidence type="ECO:0000256" key="12">
    <source>
        <dbReference type="ARBA" id="ARBA00022729"/>
    </source>
</evidence>
<evidence type="ECO:0000256" key="21">
    <source>
        <dbReference type="ARBA" id="ARBA00047899"/>
    </source>
</evidence>
<evidence type="ECO:0000313" key="30">
    <source>
        <dbReference type="EMBL" id="WOL10073.1"/>
    </source>
</evidence>
<dbReference type="GO" id="GO:0005886">
    <property type="term" value="C:plasma membrane"/>
    <property type="evidence" value="ECO:0007669"/>
    <property type="project" value="UniProtKB-SubCell"/>
</dbReference>
<reference evidence="30 31" key="1">
    <citation type="submission" date="2023-10" db="EMBL/GenBank/DDBJ databases">
        <title>Chromosome-scale genome assembly provides insights into flower coloration mechanisms of Canna indica.</title>
        <authorList>
            <person name="Li C."/>
        </authorList>
    </citation>
    <scope>NUCLEOTIDE SEQUENCE [LARGE SCALE GENOMIC DNA]</scope>
    <source>
        <tissue evidence="30">Flower</tissue>
    </source>
</reference>
<evidence type="ECO:0000259" key="29">
    <source>
        <dbReference type="PROSITE" id="PS50011"/>
    </source>
</evidence>
<evidence type="ECO:0000256" key="7">
    <source>
        <dbReference type="ARBA" id="ARBA00022527"/>
    </source>
</evidence>
<evidence type="ECO:0000256" key="23">
    <source>
        <dbReference type="ARBA" id="ARBA00054320"/>
    </source>
</evidence>
<dbReference type="PRINTS" id="PR00019">
    <property type="entry name" value="LEURICHRPT"/>
</dbReference>
<feature type="binding site" evidence="26">
    <location>
        <position position="722"/>
    </location>
    <ligand>
        <name>ATP</name>
        <dbReference type="ChEBI" id="CHEBI:30616"/>
    </ligand>
</feature>
<feature type="signal peptide" evidence="28">
    <location>
        <begin position="1"/>
        <end position="24"/>
    </location>
</feature>
<evidence type="ECO:0000256" key="20">
    <source>
        <dbReference type="ARBA" id="ARBA00023180"/>
    </source>
</evidence>
<dbReference type="SMART" id="SM00369">
    <property type="entry name" value="LRR_TYP"/>
    <property type="match status" value="8"/>
</dbReference>
<accession>A0AAQ3KN83</accession>
<evidence type="ECO:0000256" key="28">
    <source>
        <dbReference type="SAM" id="SignalP"/>
    </source>
</evidence>
<evidence type="ECO:0000256" key="6">
    <source>
        <dbReference type="ARBA" id="ARBA00022475"/>
    </source>
</evidence>
<comment type="catalytic activity">
    <reaction evidence="22">
        <text>L-seryl-[protein] + ATP = O-phospho-L-seryl-[protein] + ADP + H(+)</text>
        <dbReference type="Rhea" id="RHEA:17989"/>
        <dbReference type="Rhea" id="RHEA-COMP:9863"/>
        <dbReference type="Rhea" id="RHEA-COMP:11604"/>
        <dbReference type="ChEBI" id="CHEBI:15378"/>
        <dbReference type="ChEBI" id="CHEBI:29999"/>
        <dbReference type="ChEBI" id="CHEBI:30616"/>
        <dbReference type="ChEBI" id="CHEBI:83421"/>
        <dbReference type="ChEBI" id="CHEBI:456216"/>
        <dbReference type="EC" id="2.7.11.1"/>
    </reaction>
</comment>
<dbReference type="InterPro" id="IPR032675">
    <property type="entry name" value="LRR_dom_sf"/>
</dbReference>
<evidence type="ECO:0000256" key="15">
    <source>
        <dbReference type="ARBA" id="ARBA00022777"/>
    </source>
</evidence>
<dbReference type="EMBL" id="CP136895">
    <property type="protein sequence ID" value="WOL10073.1"/>
    <property type="molecule type" value="Genomic_DNA"/>
</dbReference>
<evidence type="ECO:0000256" key="3">
    <source>
        <dbReference type="ARBA" id="ARBA00004479"/>
    </source>
</evidence>
<dbReference type="PROSITE" id="PS00108">
    <property type="entry name" value="PROTEIN_KINASE_ST"/>
    <property type="match status" value="1"/>
</dbReference>
<dbReference type="AlphaFoldDB" id="A0AAQ3KN83"/>
<comment type="function">
    <text evidence="23">Receptor kinase that detects X.oryzae pv. oryzae protein Ax21 to promote innate immunity. Following X.oryzae pv. oryzae protein Ax21 detection, undergoes cleavage, releasing the processed protein kinase Xa21 chain.</text>
</comment>
<dbReference type="SMART" id="SM00220">
    <property type="entry name" value="S_TKc"/>
    <property type="match status" value="1"/>
</dbReference>
<keyword evidence="7" id="KW-0723">Serine/threonine-protein kinase</keyword>
<dbReference type="SUPFAM" id="SSF56112">
    <property type="entry name" value="Protein kinase-like (PK-like)"/>
    <property type="match status" value="1"/>
</dbReference>
<dbReference type="FunFam" id="3.30.200.20:FF:000432">
    <property type="entry name" value="LRR receptor-like serine/threonine-protein kinase EFR"/>
    <property type="match status" value="1"/>
</dbReference>
<dbReference type="SUPFAM" id="SSF52058">
    <property type="entry name" value="L domain-like"/>
    <property type="match status" value="2"/>
</dbReference>
<dbReference type="InterPro" id="IPR013210">
    <property type="entry name" value="LRR_N_plant-typ"/>
</dbReference>
<evidence type="ECO:0000256" key="4">
    <source>
        <dbReference type="ARBA" id="ARBA00008684"/>
    </source>
</evidence>
<evidence type="ECO:0000256" key="14">
    <source>
        <dbReference type="ARBA" id="ARBA00022741"/>
    </source>
</evidence>
<dbReference type="Gene3D" id="1.10.510.10">
    <property type="entry name" value="Transferase(Phosphotransferase) domain 1"/>
    <property type="match status" value="1"/>
</dbReference>
<evidence type="ECO:0000256" key="2">
    <source>
        <dbReference type="ARBA" id="ARBA00004389"/>
    </source>
</evidence>
<dbReference type="InterPro" id="IPR011009">
    <property type="entry name" value="Kinase-like_dom_sf"/>
</dbReference>
<keyword evidence="31" id="KW-1185">Reference proteome</keyword>
<dbReference type="PROSITE" id="PS00107">
    <property type="entry name" value="PROTEIN_KINASE_ATP"/>
    <property type="match status" value="1"/>
</dbReference>
<feature type="domain" description="Protein kinase" evidence="29">
    <location>
        <begin position="694"/>
        <end position="996"/>
    </location>
</feature>
<dbReference type="GO" id="GO:0005524">
    <property type="term" value="F:ATP binding"/>
    <property type="evidence" value="ECO:0007669"/>
    <property type="project" value="UniProtKB-UniRule"/>
</dbReference>
<keyword evidence="17 27" id="KW-1133">Transmembrane helix</keyword>
<keyword evidence="20" id="KW-0325">Glycoprotein</keyword>
<protein>
    <recommendedName>
        <fullName evidence="25">Receptor kinase-like protein Xa21</fullName>
        <ecNumber evidence="5">2.7.11.1</ecNumber>
    </recommendedName>
</protein>
<evidence type="ECO:0000256" key="9">
    <source>
        <dbReference type="ARBA" id="ARBA00022614"/>
    </source>
</evidence>
<keyword evidence="12 28" id="KW-0732">Signal</keyword>
<evidence type="ECO:0000256" key="5">
    <source>
        <dbReference type="ARBA" id="ARBA00012513"/>
    </source>
</evidence>
<evidence type="ECO:0000256" key="19">
    <source>
        <dbReference type="ARBA" id="ARBA00023170"/>
    </source>
</evidence>
<evidence type="ECO:0000256" key="13">
    <source>
        <dbReference type="ARBA" id="ARBA00022737"/>
    </source>
</evidence>
<evidence type="ECO:0000256" key="10">
    <source>
        <dbReference type="ARBA" id="ARBA00022679"/>
    </source>
</evidence>
<dbReference type="Gene3D" id="3.30.200.20">
    <property type="entry name" value="Phosphorylase Kinase, domain 1"/>
    <property type="match status" value="1"/>
</dbReference>
<keyword evidence="18 27" id="KW-0472">Membrane</keyword>
<feature type="chain" id="PRO_5043030031" description="Receptor kinase-like protein Xa21" evidence="28">
    <location>
        <begin position="25"/>
        <end position="1013"/>
    </location>
</feature>
<dbReference type="Pfam" id="PF07714">
    <property type="entry name" value="PK_Tyr_Ser-Thr"/>
    <property type="match status" value="1"/>
</dbReference>
<evidence type="ECO:0000256" key="8">
    <source>
        <dbReference type="ARBA" id="ARBA00022553"/>
    </source>
</evidence>
<keyword evidence="13" id="KW-0677">Repeat</keyword>
<gene>
    <name evidence="30" type="ORF">Cni_G18827</name>
</gene>
<keyword evidence="14 26" id="KW-0547">Nucleotide-binding</keyword>
<evidence type="ECO:0000256" key="22">
    <source>
        <dbReference type="ARBA" id="ARBA00048679"/>
    </source>
</evidence>
<keyword evidence="15" id="KW-0418">Kinase</keyword>
<dbReference type="InterPro" id="IPR050647">
    <property type="entry name" value="Plant_LRR-RLKs"/>
</dbReference>
<keyword evidence="11 27" id="KW-0812">Transmembrane</keyword>
<dbReference type="InterPro" id="IPR008271">
    <property type="entry name" value="Ser/Thr_kinase_AS"/>
</dbReference>
<evidence type="ECO:0000256" key="16">
    <source>
        <dbReference type="ARBA" id="ARBA00022840"/>
    </source>
</evidence>
<dbReference type="Pfam" id="PF00560">
    <property type="entry name" value="LRR_1"/>
    <property type="match status" value="6"/>
</dbReference>
<evidence type="ECO:0000256" key="24">
    <source>
        <dbReference type="ARBA" id="ARBA00056628"/>
    </source>
</evidence>
<feature type="transmembrane region" description="Helical" evidence="27">
    <location>
        <begin position="635"/>
        <end position="660"/>
    </location>
</feature>
<evidence type="ECO:0000256" key="11">
    <source>
        <dbReference type="ARBA" id="ARBA00022692"/>
    </source>
</evidence>
<keyword evidence="6" id="KW-1003">Cell membrane</keyword>
<dbReference type="FunFam" id="3.80.10.10:FF:000383">
    <property type="entry name" value="Leucine-rich repeat receptor protein kinase EMS1"/>
    <property type="match status" value="1"/>
</dbReference>
<dbReference type="Gene3D" id="3.80.10.10">
    <property type="entry name" value="Ribonuclease Inhibitor"/>
    <property type="match status" value="3"/>
</dbReference>
<dbReference type="InterPro" id="IPR003591">
    <property type="entry name" value="Leu-rich_rpt_typical-subtyp"/>
</dbReference>
<keyword evidence="19" id="KW-0675">Receptor</keyword>
<evidence type="ECO:0000313" key="31">
    <source>
        <dbReference type="Proteomes" id="UP001327560"/>
    </source>
</evidence>
<dbReference type="EC" id="2.7.11.1" evidence="5"/>
<dbReference type="PROSITE" id="PS50011">
    <property type="entry name" value="PROTEIN_KINASE_DOM"/>
    <property type="match status" value="1"/>
</dbReference>
<dbReference type="Proteomes" id="UP001327560">
    <property type="component" value="Chromosome 6"/>
</dbReference>
<keyword evidence="10" id="KW-0808">Transferase</keyword>
<dbReference type="PANTHER" id="PTHR48056">
    <property type="entry name" value="LRR RECEPTOR-LIKE SERINE/THREONINE-PROTEIN KINASE-RELATED"/>
    <property type="match status" value="1"/>
</dbReference>
<dbReference type="GO" id="GO:0033612">
    <property type="term" value="F:receptor serine/threonine kinase binding"/>
    <property type="evidence" value="ECO:0007669"/>
    <property type="project" value="TreeGrafter"/>
</dbReference>
<dbReference type="InterPro" id="IPR001245">
    <property type="entry name" value="Ser-Thr/Tyr_kinase_cat_dom"/>
</dbReference>
<dbReference type="GO" id="GO:0005789">
    <property type="term" value="C:endoplasmic reticulum membrane"/>
    <property type="evidence" value="ECO:0007669"/>
    <property type="project" value="UniProtKB-SubCell"/>
</dbReference>
<dbReference type="InterPro" id="IPR017441">
    <property type="entry name" value="Protein_kinase_ATP_BS"/>
</dbReference>
<evidence type="ECO:0000256" key="17">
    <source>
        <dbReference type="ARBA" id="ARBA00022989"/>
    </source>
</evidence>
<evidence type="ECO:0000256" key="25">
    <source>
        <dbReference type="ARBA" id="ARBA00072040"/>
    </source>
</evidence>
<comment type="similarity">
    <text evidence="4">Belongs to the protein kinase superfamily. Ser/Thr protein kinase family.</text>
</comment>
<dbReference type="FunFam" id="1.10.510.10:FF:000358">
    <property type="entry name" value="Putative leucine-rich repeat receptor-like serine/threonine-protein kinase"/>
    <property type="match status" value="1"/>
</dbReference>
<evidence type="ECO:0000256" key="26">
    <source>
        <dbReference type="PROSITE-ProRule" id="PRU10141"/>
    </source>
</evidence>
<dbReference type="InterPro" id="IPR001611">
    <property type="entry name" value="Leu-rich_rpt"/>
</dbReference>
<comment type="function">
    <text evidence="24">The processed protein kinase Xa21 chain released by protein cleavage after X.oryzae pv. oryzae protein Ax21 detection translocates into the nucleus where it can bind and regulate WRKY62, a transcription factor. Confers resistance to the bacterial pathogen X.oryzae pv. oryzae (Xoo).</text>
</comment>
<dbReference type="Pfam" id="PF08263">
    <property type="entry name" value="LRRNT_2"/>
    <property type="match status" value="1"/>
</dbReference>
<organism evidence="30 31">
    <name type="scientific">Canna indica</name>
    <name type="common">Indian-shot</name>
    <dbReference type="NCBI Taxonomy" id="4628"/>
    <lineage>
        <taxon>Eukaryota</taxon>
        <taxon>Viridiplantae</taxon>
        <taxon>Streptophyta</taxon>
        <taxon>Embryophyta</taxon>
        <taxon>Tracheophyta</taxon>
        <taxon>Spermatophyta</taxon>
        <taxon>Magnoliopsida</taxon>
        <taxon>Liliopsida</taxon>
        <taxon>Zingiberales</taxon>
        <taxon>Cannaceae</taxon>
        <taxon>Canna</taxon>
    </lineage>
</organism>
<comment type="subcellular location">
    <subcellularLocation>
        <location evidence="1">Cell membrane</location>
        <topology evidence="1">Single-pass membrane protein</topology>
    </subcellularLocation>
    <subcellularLocation>
        <location evidence="2">Endoplasmic reticulum membrane</location>
        <topology evidence="2">Single-pass membrane protein</topology>
    </subcellularLocation>
    <subcellularLocation>
        <location evidence="3">Membrane</location>
        <topology evidence="3">Single-pass type I membrane protein</topology>
    </subcellularLocation>
</comment>
<evidence type="ECO:0000256" key="18">
    <source>
        <dbReference type="ARBA" id="ARBA00023136"/>
    </source>
</evidence>
<dbReference type="PANTHER" id="PTHR48056:SF89">
    <property type="entry name" value="OS06G0585982 PROTEIN"/>
    <property type="match status" value="1"/>
</dbReference>
<dbReference type="CDD" id="cd14066">
    <property type="entry name" value="STKc_IRAK"/>
    <property type="match status" value="1"/>
</dbReference>
<dbReference type="FunFam" id="3.80.10.10:FF:000288">
    <property type="entry name" value="LRR receptor-like serine/threonine-protein kinase EFR"/>
    <property type="match status" value="1"/>
</dbReference>
<sequence>MDSSSLLISCTVLALLLTFPSSSSSNLVEQEALLSLKASIETDPSAPSLSSWNETSDLCQWRGVTCNNSRGRVTTLDLSGLGLTGSVSPSIGNLSQLQFLFLQKNQLSGELPRQLGALLHLQVLNASSNLIGGAIPPHISNCLNLTALDLSSNKLSGRIPAELGSLSKLKLLDLGKNFLTGTIPDTIGNLSSLSTLDLATNFLNGEIPSDLGRLHKISHLQISINNLTGHLPSSLYNLSSLTFFAFALNDFFGEIPGDIGHRLPNLLTLNFCFNKFTGLYPRSVHNLTNIQTLRFSYNLFHGPVPSGLGNLHDLNMYTIAGNQFVSSAPNGLEFLTAMTNSTKLEYLAINDNLLEGMIPDSVGNLSKSLTKFMLGGNRILGSIPASIGQISSLSLLNMSYNSISGEIPPEIGQLKQLTVLDLAYNKLSGKIPADIGELTMLTKLGLFGNQLEGSIPSSFGKLQNLISLDLSSNDLEGGIPREVFTLSSLSSLLNLSHNSLMGSLPQEISNLQNIIAIDLSYNLLSGNITDYIGKCGSLQTLSMANNSFSGEIPETIGNLKALQSLDLSLNQLSGPIPDSIREIQALDYLNLSFNNLEGVVPTEGVFRNHSAVHLEGNSRLCYSSSCKSTGIHWKVLYSIIVASVALVLLLVVSSICIFLIKRRTNKNFLPTMNSMKGKHPIISYEELHRATESFAATNLLGRGSFGCVYKGVLGDGVKVAVKVLILEAGGALKSFLAECEALRNARHRNLVKLITLCLSLDFKNNEFRALVYEFMSNGSLDDWIRGKRRHADSSGLSLVERLNAIIDMASALDYLHNDCEVQVVHCDLKPSNVMLDEYMTAKVGDFGLAKVLGHKDEAEEHSTATHGLKGSIGYIPPEYGFGGKPSAKGDVYSYGVMLLELLTGKSPTNEQFAGNLSLKTWVATAFPCELMQVLDAELTIAGAVNYGRQQISREKQDECLTSMVRVALACTEESPDARLTIRDALAQLKSTRDDLMRPAVATNNYNYINVNIQ</sequence>
<keyword evidence="16 26" id="KW-0067">ATP-binding</keyword>
<dbReference type="GO" id="GO:0004674">
    <property type="term" value="F:protein serine/threonine kinase activity"/>
    <property type="evidence" value="ECO:0007669"/>
    <property type="project" value="UniProtKB-KW"/>
</dbReference>
<dbReference type="Pfam" id="PF13855">
    <property type="entry name" value="LRR_8"/>
    <property type="match status" value="2"/>
</dbReference>
<keyword evidence="9" id="KW-0433">Leucine-rich repeat</keyword>